<evidence type="ECO:0000259" key="8">
    <source>
        <dbReference type="PROSITE" id="PS50862"/>
    </source>
</evidence>
<dbReference type="CDD" id="cd04317">
    <property type="entry name" value="EcAspRS_like_N"/>
    <property type="match status" value="1"/>
</dbReference>
<gene>
    <name evidence="7 9" type="primary">aspS</name>
    <name evidence="9" type="ORF">U729_3012</name>
</gene>
<dbReference type="GO" id="GO:0006422">
    <property type="term" value="P:aspartyl-tRNA aminoacylation"/>
    <property type="evidence" value="ECO:0007669"/>
    <property type="project" value="UniProtKB-UniRule"/>
</dbReference>
<dbReference type="GO" id="GO:0140096">
    <property type="term" value="F:catalytic activity, acting on a protein"/>
    <property type="evidence" value="ECO:0007669"/>
    <property type="project" value="UniProtKB-ARBA"/>
</dbReference>
<feature type="binding site" evidence="7">
    <location>
        <position position="488"/>
    </location>
    <ligand>
        <name>ATP</name>
        <dbReference type="ChEBI" id="CHEBI:30616"/>
    </ligand>
</feature>
<dbReference type="Pfam" id="PF02938">
    <property type="entry name" value="GAD"/>
    <property type="match status" value="1"/>
</dbReference>
<dbReference type="InterPro" id="IPR002312">
    <property type="entry name" value="Asp/Asn-tRNA-synth_IIb"/>
</dbReference>
<dbReference type="Pfam" id="PF00152">
    <property type="entry name" value="tRNA-synt_2"/>
    <property type="match status" value="1"/>
</dbReference>
<dbReference type="SUPFAM" id="SSF55261">
    <property type="entry name" value="GAD domain-like"/>
    <property type="match status" value="1"/>
</dbReference>
<dbReference type="GO" id="GO:0005737">
    <property type="term" value="C:cytoplasm"/>
    <property type="evidence" value="ECO:0007669"/>
    <property type="project" value="UniProtKB-SubCell"/>
</dbReference>
<feature type="binding site" evidence="7">
    <location>
        <position position="235"/>
    </location>
    <ligand>
        <name>ATP</name>
        <dbReference type="ChEBI" id="CHEBI:30616"/>
    </ligand>
</feature>
<evidence type="ECO:0000256" key="4">
    <source>
        <dbReference type="ARBA" id="ARBA00022840"/>
    </source>
</evidence>
<feature type="binding site" evidence="7">
    <location>
        <position position="495"/>
    </location>
    <ligand>
        <name>L-aspartate</name>
        <dbReference type="ChEBI" id="CHEBI:29991"/>
    </ligand>
</feature>
<dbReference type="NCBIfam" id="NF001750">
    <property type="entry name" value="PRK00476.1"/>
    <property type="match status" value="1"/>
</dbReference>
<dbReference type="PANTHER" id="PTHR22594">
    <property type="entry name" value="ASPARTYL/LYSYL-TRNA SYNTHETASE"/>
    <property type="match status" value="1"/>
</dbReference>
<dbReference type="InterPro" id="IPR012340">
    <property type="entry name" value="NA-bd_OB-fold"/>
</dbReference>
<comment type="similarity">
    <text evidence="1 7">Belongs to the class-II aminoacyl-tRNA synthetase family. Type 1 subfamily.</text>
</comment>
<comment type="function">
    <text evidence="7">Catalyzes the attachment of L-aspartate to tRNA(Asp) in a two-step reaction: L-aspartate is first activated by ATP to form Asp-AMP and then transferred to the acceptor end of tRNA(Asp).</text>
</comment>
<dbReference type="EMBL" id="CP006905">
    <property type="protein sequence ID" value="AIY82365.1"/>
    <property type="molecule type" value="Genomic_DNA"/>
</dbReference>
<dbReference type="Pfam" id="PF01336">
    <property type="entry name" value="tRNA_anti-codon"/>
    <property type="match status" value="1"/>
</dbReference>
<dbReference type="HAMAP" id="MF_00044">
    <property type="entry name" value="Asp_tRNA_synth_type1"/>
    <property type="match status" value="1"/>
</dbReference>
<dbReference type="InterPro" id="IPR004115">
    <property type="entry name" value="GAD-like_sf"/>
</dbReference>
<dbReference type="PROSITE" id="PS50862">
    <property type="entry name" value="AA_TRNA_LIGASE_II"/>
    <property type="match status" value="1"/>
</dbReference>
<dbReference type="RefSeq" id="WP_039316402.1">
    <property type="nucleotide sequence ID" value="NZ_CP006905.1"/>
</dbReference>
<dbReference type="SUPFAM" id="SSF50249">
    <property type="entry name" value="Nucleic acid-binding proteins"/>
    <property type="match status" value="1"/>
</dbReference>
<dbReference type="EC" id="6.1.1.12" evidence="7"/>
<dbReference type="Proteomes" id="UP000030635">
    <property type="component" value="Chromosome"/>
</dbReference>
<proteinExistence type="inferred from homology"/>
<dbReference type="Gene3D" id="3.30.1360.30">
    <property type="entry name" value="GAD-like domain"/>
    <property type="match status" value="1"/>
</dbReference>
<evidence type="ECO:0000256" key="6">
    <source>
        <dbReference type="ARBA" id="ARBA00023146"/>
    </source>
</evidence>
<dbReference type="SUPFAM" id="SSF55681">
    <property type="entry name" value="Class II aaRS and biotin synthetases"/>
    <property type="match status" value="1"/>
</dbReference>
<evidence type="ECO:0000256" key="7">
    <source>
        <dbReference type="HAMAP-Rule" id="MF_00044"/>
    </source>
</evidence>
<dbReference type="GO" id="GO:0016740">
    <property type="term" value="F:transferase activity"/>
    <property type="evidence" value="ECO:0007669"/>
    <property type="project" value="UniProtKB-ARBA"/>
</dbReference>
<keyword evidence="3 7" id="KW-0547">Nucleotide-binding</keyword>
<dbReference type="AlphaFoldDB" id="A0A0A7FTX7"/>
<dbReference type="PANTHER" id="PTHR22594:SF5">
    <property type="entry name" value="ASPARTATE--TRNA LIGASE, MITOCHONDRIAL"/>
    <property type="match status" value="1"/>
</dbReference>
<organism evidence="9 10">
    <name type="scientific">Clostridium baratii str. Sullivan</name>
    <dbReference type="NCBI Taxonomy" id="1415775"/>
    <lineage>
        <taxon>Bacteria</taxon>
        <taxon>Bacillati</taxon>
        <taxon>Bacillota</taxon>
        <taxon>Clostridia</taxon>
        <taxon>Eubacteriales</taxon>
        <taxon>Clostridiaceae</taxon>
        <taxon>Clostridium</taxon>
    </lineage>
</organism>
<dbReference type="GO" id="GO:0003676">
    <property type="term" value="F:nucleic acid binding"/>
    <property type="evidence" value="ECO:0007669"/>
    <property type="project" value="InterPro"/>
</dbReference>
<dbReference type="InterPro" id="IPR047090">
    <property type="entry name" value="AspRS_core"/>
</dbReference>
<feature type="region of interest" description="Aspartate" evidence="7">
    <location>
        <begin position="204"/>
        <end position="207"/>
    </location>
</feature>
<keyword evidence="7" id="KW-0963">Cytoplasm</keyword>
<keyword evidence="10" id="KW-1185">Reference proteome</keyword>
<name>A0A0A7FTX7_9CLOT</name>
<dbReference type="GO" id="GO:0004815">
    <property type="term" value="F:aspartate-tRNA ligase activity"/>
    <property type="evidence" value="ECO:0007669"/>
    <property type="project" value="UniProtKB-UniRule"/>
</dbReference>
<keyword evidence="4 7" id="KW-0067">ATP-binding</keyword>
<evidence type="ECO:0000313" key="9">
    <source>
        <dbReference type="EMBL" id="AIY82365.1"/>
    </source>
</evidence>
<reference evidence="9 10" key="1">
    <citation type="journal article" date="2015" name="Infect. Genet. Evol.">
        <title>Genomic sequences of six botulinum neurotoxin-producing strains representing three clostridial species illustrate the mobility and diversity of botulinum neurotoxin genes.</title>
        <authorList>
            <person name="Smith T.J."/>
            <person name="Hill K.K."/>
            <person name="Xie G."/>
            <person name="Foley B.T."/>
            <person name="Williamson C.H."/>
            <person name="Foster J.T."/>
            <person name="Johnson S.L."/>
            <person name="Chertkov O."/>
            <person name="Teshima H."/>
            <person name="Gibbons H.S."/>
            <person name="Johnsky L.A."/>
            <person name="Karavis M.A."/>
            <person name="Smith L.A."/>
        </authorList>
    </citation>
    <scope>NUCLEOTIDE SEQUENCE [LARGE SCALE GENOMIC DNA]</scope>
    <source>
        <strain evidence="9">Sullivan</strain>
    </source>
</reference>
<dbReference type="NCBIfam" id="TIGR00459">
    <property type="entry name" value="aspS_bact"/>
    <property type="match status" value="1"/>
</dbReference>
<feature type="binding site" evidence="7">
    <location>
        <position position="454"/>
    </location>
    <ligand>
        <name>L-aspartate</name>
        <dbReference type="ChEBI" id="CHEBI:29991"/>
    </ligand>
</feature>
<dbReference type="PRINTS" id="PR01042">
    <property type="entry name" value="TRNASYNTHASP"/>
</dbReference>
<dbReference type="GO" id="GO:0005524">
    <property type="term" value="F:ATP binding"/>
    <property type="evidence" value="ECO:0007669"/>
    <property type="project" value="UniProtKB-UniRule"/>
</dbReference>
<evidence type="ECO:0000256" key="2">
    <source>
        <dbReference type="ARBA" id="ARBA00022598"/>
    </source>
</evidence>
<dbReference type="STRING" id="1561.NPD11_26"/>
<dbReference type="InterPro" id="IPR029351">
    <property type="entry name" value="GAD_dom"/>
</dbReference>
<accession>A0A0A7FTX7</accession>
<dbReference type="InterPro" id="IPR045864">
    <property type="entry name" value="aa-tRNA-synth_II/BPL/LPL"/>
</dbReference>
<feature type="binding site" evidence="7">
    <location>
        <position position="180"/>
    </location>
    <ligand>
        <name>L-aspartate</name>
        <dbReference type="ChEBI" id="CHEBI:29991"/>
    </ligand>
</feature>
<feature type="binding site" evidence="7">
    <location>
        <begin position="226"/>
        <end position="228"/>
    </location>
    <ligand>
        <name>ATP</name>
        <dbReference type="ChEBI" id="CHEBI:30616"/>
    </ligand>
</feature>
<feature type="domain" description="Aminoacyl-transfer RNA synthetases class-II family profile" evidence="8">
    <location>
        <begin position="147"/>
        <end position="561"/>
    </location>
</feature>
<dbReference type="eggNOG" id="COG0173">
    <property type="taxonomic scope" value="Bacteria"/>
</dbReference>
<sequence length="600" mass="68420">MAEALSGLKRTMMCGEPREEHKGKKITLMGWVQRNRKLGGLQFIDLRDRTGIMQVVFGDDVKEEVFEKAKGVRPEYCIAVTGEVVLREAPNKDLKTGLVELKCEDIKILSESETPPIYIKEDLDAAENIRLKYRYLDLRRPDMQKIFMIRNRTSKAIRDYLDNNGFLEVETPVLTKSTPEGARDYLVPSRNYPGMFYALPQSPQIFKQLLMVSGFDKYYQITKCFRDEDLRANRQPEFTQVDLEMSFVDQEDVMALNEGLIAHVFKEVLGHEVKLPIKRMTFKEAMESYGSDKPDLRFGMKIQNITEAVKDVDFKVFSDAISNGGSVRALVVEGGESMGRKDIDRLGEFVKTYKAKGLAWIKVKEDGIQSPIAKFLTEEQMENLLETAGAKKGDLVLIVADKNSVVFQSLGALRLELAKKLDLIKDKNEFNFTWITEFPLFEYSEEEGRYTACHHPFTAPMEEDLEFLETDPGKVRSIAYDLVLNGEELGGGSIRIHDTKLQERMFKALGFTMEEAWKRFGFLLEAFKFGPPPHGGLAFGLDRMIMFLAGTENIKDVIAFPKNQNAYCYLSEAPNIVDEKQLEELGIGILPKEEKEEKED</sequence>
<feature type="binding site" evidence="7">
    <location>
        <position position="226"/>
    </location>
    <ligand>
        <name>L-aspartate</name>
        <dbReference type="ChEBI" id="CHEBI:29991"/>
    </ligand>
</feature>
<comment type="subunit">
    <text evidence="7">Homodimer.</text>
</comment>
<dbReference type="Gene3D" id="3.30.930.10">
    <property type="entry name" value="Bira Bifunctional Protein, Domain 2"/>
    <property type="match status" value="1"/>
</dbReference>
<dbReference type="InterPro" id="IPR004364">
    <property type="entry name" value="Aa-tRNA-synt_II"/>
</dbReference>
<dbReference type="OrthoDB" id="9802326at2"/>
<comment type="catalytic activity">
    <reaction evidence="7">
        <text>tRNA(Asp) + L-aspartate + ATP = L-aspartyl-tRNA(Asp) + AMP + diphosphate</text>
        <dbReference type="Rhea" id="RHEA:19649"/>
        <dbReference type="Rhea" id="RHEA-COMP:9660"/>
        <dbReference type="Rhea" id="RHEA-COMP:9678"/>
        <dbReference type="ChEBI" id="CHEBI:29991"/>
        <dbReference type="ChEBI" id="CHEBI:30616"/>
        <dbReference type="ChEBI" id="CHEBI:33019"/>
        <dbReference type="ChEBI" id="CHEBI:78442"/>
        <dbReference type="ChEBI" id="CHEBI:78516"/>
        <dbReference type="ChEBI" id="CHEBI:456215"/>
        <dbReference type="EC" id="6.1.1.12"/>
    </reaction>
</comment>
<dbReference type="HOGENOM" id="CLU_014330_3_2_9"/>
<dbReference type="CDD" id="cd00777">
    <property type="entry name" value="AspRS_core"/>
    <property type="match status" value="1"/>
</dbReference>
<keyword evidence="6 7" id="KW-0030">Aminoacyl-tRNA synthetase</keyword>
<evidence type="ECO:0000256" key="1">
    <source>
        <dbReference type="ARBA" id="ARBA00006303"/>
    </source>
</evidence>
<evidence type="ECO:0000256" key="5">
    <source>
        <dbReference type="ARBA" id="ARBA00022917"/>
    </source>
</evidence>
<protein>
    <recommendedName>
        <fullName evidence="7">Aspartate--tRNA ligase</fullName>
        <ecNumber evidence="7">6.1.1.12</ecNumber>
    </recommendedName>
    <alternativeName>
        <fullName evidence="7">Aspartyl-tRNA synthetase</fullName>
        <shortName evidence="7">AspRS</shortName>
    </alternativeName>
</protein>
<dbReference type="KEGG" id="cbv:U729_3012"/>
<comment type="subcellular location">
    <subcellularLocation>
        <location evidence="7">Cytoplasm</location>
    </subcellularLocation>
</comment>
<dbReference type="InterPro" id="IPR004365">
    <property type="entry name" value="NA-bd_OB_tRNA"/>
</dbReference>
<dbReference type="InterPro" id="IPR047089">
    <property type="entry name" value="Asp-tRNA-ligase_1_N"/>
</dbReference>
<dbReference type="InterPro" id="IPR004524">
    <property type="entry name" value="Asp-tRNA-ligase_1"/>
</dbReference>
<feature type="binding site" evidence="7">
    <location>
        <begin position="540"/>
        <end position="543"/>
    </location>
    <ligand>
        <name>ATP</name>
        <dbReference type="ChEBI" id="CHEBI:30616"/>
    </ligand>
</feature>
<dbReference type="Gene3D" id="2.40.50.140">
    <property type="entry name" value="Nucleic acid-binding proteins"/>
    <property type="match status" value="1"/>
</dbReference>
<comment type="caution">
    <text evidence="7">Lacks conserved residue(s) required for the propagation of feature annotation.</text>
</comment>
<dbReference type="InterPro" id="IPR006195">
    <property type="entry name" value="aa-tRNA-synth_II"/>
</dbReference>
<keyword evidence="5 7" id="KW-0648">Protein biosynthesis</keyword>
<evidence type="ECO:0000313" key="10">
    <source>
        <dbReference type="Proteomes" id="UP000030635"/>
    </source>
</evidence>
<evidence type="ECO:0000256" key="3">
    <source>
        <dbReference type="ARBA" id="ARBA00022741"/>
    </source>
</evidence>
<keyword evidence="2 7" id="KW-0436">Ligase</keyword>